<evidence type="ECO:0000256" key="1">
    <source>
        <dbReference type="SAM" id="Phobius"/>
    </source>
</evidence>
<evidence type="ECO:0000313" key="3">
    <source>
        <dbReference type="Proteomes" id="UP000673447"/>
    </source>
</evidence>
<protein>
    <submittedName>
        <fullName evidence="2">Bax inhibitor-1/YccA family protein</fullName>
    </submittedName>
</protein>
<gene>
    <name evidence="2" type="ORF">J5837_11415</name>
</gene>
<feature type="transmembrane region" description="Helical" evidence="1">
    <location>
        <begin position="230"/>
        <end position="250"/>
    </location>
</feature>
<sequence>MIRSGNPALKESTFLDLGSGAVVSRGAGAMTLNGTVNKTGFLLLLSVVTAAFAWSQSVSTVGGETVVTPGIVGYLLGGAIGGLILALVTTFKKEWSPVTAPLYALVEGFFLGAVSAMYEVRFNGIVFQAVVLTFGTLGALLLAYSSGLIKATENFKLGVVAATGGIALIYLATIVLGFFNINIPYIHESGLIGIGFSLFVVVIAALNLVLDFDFIESGVDAGAPKYMEWYGAFGLMVTLVWLYVEFLRLLGKLQSRN</sequence>
<keyword evidence="1" id="KW-1133">Transmembrane helix</keyword>
<dbReference type="AlphaFoldDB" id="A0A941AUJ9"/>
<feature type="transmembrane region" description="Helical" evidence="1">
    <location>
        <begin position="125"/>
        <end position="145"/>
    </location>
</feature>
<reference evidence="2" key="2">
    <citation type="submission" date="2021-03" db="EMBL/GenBank/DDBJ databases">
        <authorList>
            <person name="Cao W."/>
        </authorList>
    </citation>
    <scope>NUCLEOTIDE SEQUENCE</scope>
    <source>
        <strain evidence="2">110414</strain>
    </source>
</reference>
<comment type="caution">
    <text evidence="2">The sequence shown here is derived from an EMBL/GenBank/DDBJ whole genome shotgun (WGS) entry which is preliminary data.</text>
</comment>
<name>A0A941AUJ9_9GAMM</name>
<keyword evidence="1" id="KW-0472">Membrane</keyword>
<dbReference type="InterPro" id="IPR010539">
    <property type="entry name" value="BaxI_1-like"/>
</dbReference>
<reference evidence="2" key="1">
    <citation type="journal article" date="2016" name="Int. J. Syst. Evol. Microbiol.">
        <title>Pseudoxanthomonas helianthi sp. nov., isolated from roots of Jerusalem artichoke (Helianthus tuberosus).</title>
        <authorList>
            <person name="Kittiwongwattana C."/>
            <person name="Thawai C."/>
        </authorList>
    </citation>
    <scope>NUCLEOTIDE SEQUENCE</scope>
    <source>
        <strain evidence="2">110414</strain>
    </source>
</reference>
<keyword evidence="1" id="KW-0812">Transmembrane</keyword>
<feature type="transmembrane region" description="Helical" evidence="1">
    <location>
        <begin position="35"/>
        <end position="54"/>
    </location>
</feature>
<evidence type="ECO:0000313" key="2">
    <source>
        <dbReference type="EMBL" id="MBP3985021.1"/>
    </source>
</evidence>
<organism evidence="2 3">
    <name type="scientific">Pseudoxanthomonas helianthi</name>
    <dbReference type="NCBI Taxonomy" id="1453541"/>
    <lineage>
        <taxon>Bacteria</taxon>
        <taxon>Pseudomonadati</taxon>
        <taxon>Pseudomonadota</taxon>
        <taxon>Gammaproteobacteria</taxon>
        <taxon>Lysobacterales</taxon>
        <taxon>Lysobacteraceae</taxon>
        <taxon>Pseudoxanthomonas</taxon>
    </lineage>
</organism>
<feature type="transmembrane region" description="Helical" evidence="1">
    <location>
        <begin position="66"/>
        <end position="88"/>
    </location>
</feature>
<dbReference type="Pfam" id="PF12811">
    <property type="entry name" value="BaxI_1"/>
    <property type="match status" value="1"/>
</dbReference>
<dbReference type="Proteomes" id="UP000673447">
    <property type="component" value="Unassembled WGS sequence"/>
</dbReference>
<dbReference type="EMBL" id="JAGKTC010000002">
    <property type="protein sequence ID" value="MBP3985021.1"/>
    <property type="molecule type" value="Genomic_DNA"/>
</dbReference>
<accession>A0A941AUJ9</accession>
<dbReference type="RefSeq" id="WP_210536858.1">
    <property type="nucleotide sequence ID" value="NZ_JAGKTC010000002.1"/>
</dbReference>
<feature type="transmembrane region" description="Helical" evidence="1">
    <location>
        <begin position="157"/>
        <end position="179"/>
    </location>
</feature>
<dbReference type="PANTHER" id="PTHR41282:SF1">
    <property type="entry name" value="CONSERVED TRANSMEMBRANE PROTEIN-RELATED"/>
    <property type="match status" value="1"/>
</dbReference>
<feature type="transmembrane region" description="Helical" evidence="1">
    <location>
        <begin position="191"/>
        <end position="210"/>
    </location>
</feature>
<dbReference type="PANTHER" id="PTHR41282">
    <property type="entry name" value="CONSERVED TRANSMEMBRANE PROTEIN-RELATED"/>
    <property type="match status" value="1"/>
</dbReference>
<dbReference type="PIRSF" id="PIRSF009160">
    <property type="entry name" value="UCP009160"/>
    <property type="match status" value="1"/>
</dbReference>
<proteinExistence type="predicted"/>
<keyword evidence="3" id="KW-1185">Reference proteome</keyword>